<feature type="transmembrane region" description="Helical" evidence="5">
    <location>
        <begin position="159"/>
        <end position="184"/>
    </location>
</feature>
<gene>
    <name evidence="7" type="ORF">SAMN02745148_03134</name>
</gene>
<reference evidence="7 8" key="1">
    <citation type="submission" date="2016-11" db="EMBL/GenBank/DDBJ databases">
        <authorList>
            <person name="Jaros S."/>
            <person name="Januszkiewicz K."/>
            <person name="Wedrychowicz H."/>
        </authorList>
    </citation>
    <scope>NUCLEOTIDE SEQUENCE [LARGE SCALE GENOMIC DNA]</scope>
    <source>
        <strain evidence="7 8">DSM 19980</strain>
    </source>
</reference>
<dbReference type="InterPro" id="IPR009915">
    <property type="entry name" value="NnrU_dom"/>
</dbReference>
<evidence type="ECO:0000313" key="8">
    <source>
        <dbReference type="Proteomes" id="UP000184346"/>
    </source>
</evidence>
<feature type="transmembrane region" description="Helical" evidence="5">
    <location>
        <begin position="76"/>
        <end position="93"/>
    </location>
</feature>
<evidence type="ECO:0000256" key="3">
    <source>
        <dbReference type="ARBA" id="ARBA00022989"/>
    </source>
</evidence>
<protein>
    <submittedName>
        <fullName evidence="7">Uncharacterized membrane protein</fullName>
    </submittedName>
</protein>
<keyword evidence="3 5" id="KW-1133">Transmembrane helix</keyword>
<keyword evidence="4 5" id="KW-0472">Membrane</keyword>
<evidence type="ECO:0000256" key="1">
    <source>
        <dbReference type="ARBA" id="ARBA00004141"/>
    </source>
</evidence>
<dbReference type="AlphaFoldDB" id="A0A1M5D6K4"/>
<feature type="domain" description="NnrU" evidence="6">
    <location>
        <begin position="3"/>
        <end position="186"/>
    </location>
</feature>
<evidence type="ECO:0000256" key="2">
    <source>
        <dbReference type="ARBA" id="ARBA00022692"/>
    </source>
</evidence>
<dbReference type="RefSeq" id="WP_072824557.1">
    <property type="nucleotide sequence ID" value="NZ_FQUJ01000016.1"/>
</dbReference>
<dbReference type="Proteomes" id="UP000184346">
    <property type="component" value="Unassembled WGS sequence"/>
</dbReference>
<sequence>MTILILGLLLFFVPHGVAIVSADWRDAQVRRFGELPWKAGYGLISLLGLVLIVWGYGMARQTPTLLWTSPTGMRHLTALLMLPVFPLLVAAYVPSRIKRWTRHPMLIAVVLWALAHLLINGTLADLLLFGAFLVWAVLDLLSFRRRHARAVPSVPVKRGGDVVVIVAGLALYVAFVFWLHVWLIGRTVMG</sequence>
<keyword evidence="8" id="KW-1185">Reference proteome</keyword>
<proteinExistence type="predicted"/>
<dbReference type="EMBL" id="FQUJ01000016">
    <property type="protein sequence ID" value="SHF62628.1"/>
    <property type="molecule type" value="Genomic_DNA"/>
</dbReference>
<organism evidence="7 8">
    <name type="scientific">Modicisalibacter ilicicola DSM 19980</name>
    <dbReference type="NCBI Taxonomy" id="1121942"/>
    <lineage>
        <taxon>Bacteria</taxon>
        <taxon>Pseudomonadati</taxon>
        <taxon>Pseudomonadota</taxon>
        <taxon>Gammaproteobacteria</taxon>
        <taxon>Oceanospirillales</taxon>
        <taxon>Halomonadaceae</taxon>
        <taxon>Modicisalibacter</taxon>
    </lineage>
</organism>
<dbReference type="STRING" id="1121942.SAMN02745148_03134"/>
<evidence type="ECO:0000256" key="4">
    <source>
        <dbReference type="ARBA" id="ARBA00023136"/>
    </source>
</evidence>
<accession>A0A1M5D6K4</accession>
<evidence type="ECO:0000313" key="7">
    <source>
        <dbReference type="EMBL" id="SHF62628.1"/>
    </source>
</evidence>
<comment type="subcellular location">
    <subcellularLocation>
        <location evidence="1">Membrane</location>
        <topology evidence="1">Multi-pass membrane protein</topology>
    </subcellularLocation>
</comment>
<keyword evidence="2 5" id="KW-0812">Transmembrane</keyword>
<dbReference type="OrthoDB" id="5293641at2"/>
<feature type="transmembrane region" description="Helical" evidence="5">
    <location>
        <begin position="38"/>
        <end position="56"/>
    </location>
</feature>
<name>A0A1M5D6K4_9GAMM</name>
<evidence type="ECO:0000259" key="6">
    <source>
        <dbReference type="Pfam" id="PF07298"/>
    </source>
</evidence>
<dbReference type="GO" id="GO:0016020">
    <property type="term" value="C:membrane"/>
    <property type="evidence" value="ECO:0007669"/>
    <property type="project" value="UniProtKB-SubCell"/>
</dbReference>
<dbReference type="Pfam" id="PF07298">
    <property type="entry name" value="NnrU"/>
    <property type="match status" value="1"/>
</dbReference>
<feature type="transmembrane region" description="Helical" evidence="5">
    <location>
        <begin position="105"/>
        <end position="138"/>
    </location>
</feature>
<evidence type="ECO:0000256" key="5">
    <source>
        <dbReference type="SAM" id="Phobius"/>
    </source>
</evidence>